<dbReference type="PROSITE" id="PS51257">
    <property type="entry name" value="PROKAR_LIPOPROTEIN"/>
    <property type="match status" value="1"/>
</dbReference>
<dbReference type="AlphaFoldDB" id="A0A918P0T7"/>
<sequence>MKTLRPLRLALPGVFLVLTACATAQAPSEKTAPVVRTPQARPAEDGMTGVGFVGPGIEAEAPRTVVKEVNPYQPVTIRVTGSGTAPYSKALTPSQRKLLSLRAARLDAFRAIAEQVQGMKLIGNSTVANMIATSDGFRTYVDAYLRGVNIVSNAMQPDGTSEAVAEIVLDKTFYQEFRRALEKTGSVMKAAQESPANGSEQRENAAPPRYSSNYYVSQ</sequence>
<evidence type="ECO:0000313" key="4">
    <source>
        <dbReference type="EMBL" id="GGY10935.1"/>
    </source>
</evidence>
<evidence type="ECO:0000256" key="2">
    <source>
        <dbReference type="SAM" id="SignalP"/>
    </source>
</evidence>
<gene>
    <name evidence="4" type="ORF">GCM10011289_12200</name>
</gene>
<evidence type="ECO:0000313" key="5">
    <source>
        <dbReference type="Proteomes" id="UP000645257"/>
    </source>
</evidence>
<proteinExistence type="predicted"/>
<evidence type="ECO:0000259" key="3">
    <source>
        <dbReference type="Pfam" id="PF02169"/>
    </source>
</evidence>
<dbReference type="RefSeq" id="WP_189532309.1">
    <property type="nucleotide sequence ID" value="NZ_BMYX01000005.1"/>
</dbReference>
<protein>
    <recommendedName>
        <fullName evidence="3">Lipoprotein LPP20-like domain-containing protein</fullName>
    </recommendedName>
</protein>
<feature type="region of interest" description="Disordered" evidence="1">
    <location>
        <begin position="186"/>
        <end position="218"/>
    </location>
</feature>
<reference evidence="4" key="1">
    <citation type="journal article" date="2014" name="Int. J. Syst. Evol. Microbiol.">
        <title>Complete genome sequence of Corynebacterium casei LMG S-19264T (=DSM 44701T), isolated from a smear-ripened cheese.</title>
        <authorList>
            <consortium name="US DOE Joint Genome Institute (JGI-PGF)"/>
            <person name="Walter F."/>
            <person name="Albersmeier A."/>
            <person name="Kalinowski J."/>
            <person name="Ruckert C."/>
        </authorList>
    </citation>
    <scope>NUCLEOTIDE SEQUENCE</scope>
    <source>
        <strain evidence="4">KCTC 32182</strain>
    </source>
</reference>
<keyword evidence="5" id="KW-1185">Reference proteome</keyword>
<dbReference type="EMBL" id="BMYX01000005">
    <property type="protein sequence ID" value="GGY10935.1"/>
    <property type="molecule type" value="Genomic_DNA"/>
</dbReference>
<keyword evidence="2" id="KW-0732">Signal</keyword>
<evidence type="ECO:0000256" key="1">
    <source>
        <dbReference type="SAM" id="MobiDB-lite"/>
    </source>
</evidence>
<feature type="domain" description="Lipoprotein LPP20-like" evidence="3">
    <location>
        <begin position="87"/>
        <end position="167"/>
    </location>
</feature>
<organism evidence="4 5">
    <name type="scientific">Paludibacterium paludis</name>
    <dbReference type="NCBI Taxonomy" id="1225769"/>
    <lineage>
        <taxon>Bacteria</taxon>
        <taxon>Pseudomonadati</taxon>
        <taxon>Pseudomonadota</taxon>
        <taxon>Betaproteobacteria</taxon>
        <taxon>Neisseriales</taxon>
        <taxon>Chromobacteriaceae</taxon>
        <taxon>Paludibacterium</taxon>
    </lineage>
</organism>
<accession>A0A918P0T7</accession>
<feature type="signal peptide" evidence="2">
    <location>
        <begin position="1"/>
        <end position="26"/>
    </location>
</feature>
<name>A0A918P0T7_9NEIS</name>
<dbReference type="InterPro" id="IPR024952">
    <property type="entry name" value="LPP20-like_dom"/>
</dbReference>
<comment type="caution">
    <text evidence="4">The sequence shown here is derived from an EMBL/GenBank/DDBJ whole genome shotgun (WGS) entry which is preliminary data.</text>
</comment>
<dbReference type="Proteomes" id="UP000645257">
    <property type="component" value="Unassembled WGS sequence"/>
</dbReference>
<feature type="chain" id="PRO_5036988921" description="Lipoprotein LPP20-like domain-containing protein" evidence="2">
    <location>
        <begin position="27"/>
        <end position="218"/>
    </location>
</feature>
<dbReference type="Pfam" id="PF02169">
    <property type="entry name" value="LPP20"/>
    <property type="match status" value="1"/>
</dbReference>
<reference evidence="4" key="2">
    <citation type="submission" date="2020-09" db="EMBL/GenBank/DDBJ databases">
        <authorList>
            <person name="Sun Q."/>
            <person name="Kim S."/>
        </authorList>
    </citation>
    <scope>NUCLEOTIDE SEQUENCE</scope>
    <source>
        <strain evidence="4">KCTC 32182</strain>
    </source>
</reference>